<dbReference type="AlphaFoldDB" id="A0A6J4VBZ9"/>
<accession>A0A6J4VBZ9</accession>
<name>A0A6J4VBZ9_9BACT</name>
<evidence type="ECO:0000313" key="1">
    <source>
        <dbReference type="EMBL" id="CAA9575115.1"/>
    </source>
</evidence>
<organism evidence="1">
    <name type="scientific">uncultured Thermomicrobiales bacterium</name>
    <dbReference type="NCBI Taxonomy" id="1645740"/>
    <lineage>
        <taxon>Bacteria</taxon>
        <taxon>Pseudomonadati</taxon>
        <taxon>Thermomicrobiota</taxon>
        <taxon>Thermomicrobia</taxon>
        <taxon>Thermomicrobiales</taxon>
        <taxon>environmental samples</taxon>
    </lineage>
</organism>
<protein>
    <submittedName>
        <fullName evidence="1">Uncharacterized protein</fullName>
    </submittedName>
</protein>
<reference evidence="1" key="1">
    <citation type="submission" date="2020-02" db="EMBL/GenBank/DDBJ databases">
        <authorList>
            <person name="Meier V. D."/>
        </authorList>
    </citation>
    <scope>NUCLEOTIDE SEQUENCE</scope>
    <source>
        <strain evidence="1">AVDCRST_MAG59</strain>
    </source>
</reference>
<gene>
    <name evidence="1" type="ORF">AVDCRST_MAG59-4016</name>
</gene>
<dbReference type="EMBL" id="CADCWF010000296">
    <property type="protein sequence ID" value="CAA9575115.1"/>
    <property type="molecule type" value="Genomic_DNA"/>
</dbReference>
<proteinExistence type="predicted"/>
<sequence>MALTARDSDASLRPRWPDVPFALDRSYMHYGAFADEPVLFFSLEPVASYVSGIGVPEDDVAAIMVGLGPDDEGTGEVVGIHVYPLLAEAARKPAHWRRLAEPDPPAELVAAFVAEVSGLFERYWRPAPPIDEQFARTGRIMGTAPDAPTGNPTP</sequence>